<dbReference type="Gene3D" id="1.20.200.10">
    <property type="entry name" value="Fumarase/aspartase (Central domain)"/>
    <property type="match status" value="1"/>
</dbReference>
<comment type="similarity">
    <text evidence="6">Belongs to the lyase 1 family. Argininosuccinate lyase subfamily.</text>
</comment>
<evidence type="ECO:0000256" key="1">
    <source>
        <dbReference type="ARBA" id="ARBA00004941"/>
    </source>
</evidence>
<dbReference type="Gene3D" id="1.10.40.30">
    <property type="entry name" value="Fumarase/aspartase (C-terminal domain)"/>
    <property type="match status" value="1"/>
</dbReference>
<keyword evidence="4 6" id="KW-0028">Amino-acid biosynthesis</keyword>
<dbReference type="AlphaFoldDB" id="E3CN86"/>
<accession>E3CN86</accession>
<dbReference type="Pfam" id="PF00206">
    <property type="entry name" value="Lyase_1"/>
    <property type="match status" value="1"/>
</dbReference>
<evidence type="ECO:0000313" key="10">
    <source>
        <dbReference type="Proteomes" id="UP000004896"/>
    </source>
</evidence>
<dbReference type="PANTHER" id="PTHR43814">
    <property type="entry name" value="ARGININOSUCCINATE LYASE"/>
    <property type="match status" value="1"/>
</dbReference>
<evidence type="ECO:0000256" key="2">
    <source>
        <dbReference type="ARBA" id="ARBA00012338"/>
    </source>
</evidence>
<dbReference type="PRINTS" id="PR00149">
    <property type="entry name" value="FUMRATELYASE"/>
</dbReference>
<dbReference type="SUPFAM" id="SSF48557">
    <property type="entry name" value="L-aspartase-like"/>
    <property type="match status" value="1"/>
</dbReference>
<dbReference type="PRINTS" id="PR00145">
    <property type="entry name" value="ARGSUCLYASE"/>
</dbReference>
<dbReference type="eggNOG" id="COG0165">
    <property type="taxonomic scope" value="Bacteria"/>
</dbReference>
<comment type="pathway">
    <text evidence="1 6">Amino-acid biosynthesis; L-arginine biosynthesis; L-arginine from L-ornithine and carbamoyl phosphate: step 3/3.</text>
</comment>
<evidence type="ECO:0000256" key="3">
    <source>
        <dbReference type="ARBA" id="ARBA00022571"/>
    </source>
</evidence>
<dbReference type="InterPro" id="IPR000362">
    <property type="entry name" value="Fumarate_lyase_fam"/>
</dbReference>
<dbReference type="UniPathway" id="UPA00068">
    <property type="reaction ID" value="UER00114"/>
</dbReference>
<dbReference type="InterPro" id="IPR009049">
    <property type="entry name" value="Argininosuccinate_lyase"/>
</dbReference>
<sequence>MLVISIKKGWKIIPVWGNLQNKTMAENHKLWGGRFEASLEKWVEEFGASISFDQKMAEFDLKGSIAHVTMLGETGIITKEESLQIKQGLEELLEEYKAGKLEFDVSNEDIHMNMESLLTAKIGPVAGKLHTARSRNDQVATDMHLYLKAKLVEVIEKLDNLRGTLVNLADKHTYTIMPGYTHLQHAQPISFGHHLMAYYNMFTRDAERFEFNIKHTDISPLGAAALAGTTFPIDRNMTSDLMGFAKPYSNSLDAVSDRDFILEFLSNSSILMMHMTRICEEIINWCSNEFKFVTLSDTFSTGSSIMPQKKNPDMAELIRGKSGRVYGNLIGLLTVMKSLPLAYNKDLQEDKEGMFDTVETITVAIDILAGMLNTMTVNDKHMADSTEKDFSNATELADYLAAKGLPFREAHEIVGKLVLECTKAGYYLQDVPLERYQEVSDLIEEDIYETLKSHTAVERRHSLGGTGFDQVKWQIKEAQKALKNKSLRP</sequence>
<proteinExistence type="inferred from homology"/>
<evidence type="ECO:0000256" key="6">
    <source>
        <dbReference type="HAMAP-Rule" id="MF_00006"/>
    </source>
</evidence>
<dbReference type="NCBIfam" id="TIGR00838">
    <property type="entry name" value="argH"/>
    <property type="match status" value="1"/>
</dbReference>
<dbReference type="InterPro" id="IPR022761">
    <property type="entry name" value="Fumarate_lyase_N"/>
</dbReference>
<protein>
    <recommendedName>
        <fullName evidence="2 6">Argininosuccinate lyase</fullName>
        <shortName evidence="6">ASAL</shortName>
        <ecNumber evidence="2 6">4.3.2.1</ecNumber>
    </recommendedName>
    <alternativeName>
        <fullName evidence="6">Arginosuccinase</fullName>
    </alternativeName>
</protein>
<keyword evidence="6" id="KW-0963">Cytoplasm</keyword>
<dbReference type="PANTHER" id="PTHR43814:SF1">
    <property type="entry name" value="ARGININOSUCCINATE LYASE"/>
    <property type="match status" value="1"/>
</dbReference>
<dbReference type="Pfam" id="PF14698">
    <property type="entry name" value="ASL_C2"/>
    <property type="match status" value="1"/>
</dbReference>
<dbReference type="PROSITE" id="PS00163">
    <property type="entry name" value="FUMARATE_LYASES"/>
    <property type="match status" value="1"/>
</dbReference>
<comment type="subcellular location">
    <subcellularLocation>
        <location evidence="6">Cytoplasm</location>
    </subcellularLocation>
</comment>
<evidence type="ECO:0000256" key="5">
    <source>
        <dbReference type="ARBA" id="ARBA00023239"/>
    </source>
</evidence>
<dbReference type="GO" id="GO:0005829">
    <property type="term" value="C:cytosol"/>
    <property type="evidence" value="ECO:0007669"/>
    <property type="project" value="TreeGrafter"/>
</dbReference>
<dbReference type="Proteomes" id="UP000004896">
    <property type="component" value="Unassembled WGS sequence"/>
</dbReference>
<feature type="domain" description="Argininosuccinate lyase C-terminal" evidence="8">
    <location>
        <begin position="390"/>
        <end position="458"/>
    </location>
</feature>
<dbReference type="CDD" id="cd01359">
    <property type="entry name" value="Argininosuccinate_lyase"/>
    <property type="match status" value="1"/>
</dbReference>
<dbReference type="GO" id="GO:0004056">
    <property type="term" value="F:argininosuccinate lyase activity"/>
    <property type="evidence" value="ECO:0007669"/>
    <property type="project" value="UniProtKB-UniRule"/>
</dbReference>
<dbReference type="Gene3D" id="1.10.275.10">
    <property type="entry name" value="Fumarase/aspartase (N-terminal domain)"/>
    <property type="match status" value="1"/>
</dbReference>
<dbReference type="HAMAP" id="MF_00006">
    <property type="entry name" value="Arg_succ_lyase"/>
    <property type="match status" value="1"/>
</dbReference>
<dbReference type="GO" id="GO:0042450">
    <property type="term" value="P:L-arginine biosynthetic process via ornithine"/>
    <property type="evidence" value="ECO:0007669"/>
    <property type="project" value="UniProtKB-UniRule"/>
</dbReference>
<organism evidence="9 10">
    <name type="scientific">Streptococcus vestibularis F0396</name>
    <dbReference type="NCBI Taxonomy" id="904306"/>
    <lineage>
        <taxon>Bacteria</taxon>
        <taxon>Bacillati</taxon>
        <taxon>Bacillota</taxon>
        <taxon>Bacilli</taxon>
        <taxon>Lactobacillales</taxon>
        <taxon>Streptococcaceae</taxon>
        <taxon>Streptococcus</taxon>
    </lineage>
</organism>
<evidence type="ECO:0000259" key="8">
    <source>
        <dbReference type="Pfam" id="PF14698"/>
    </source>
</evidence>
<keyword evidence="5 6" id="KW-0456">Lyase</keyword>
<dbReference type="FunFam" id="1.10.40.30:FF:000001">
    <property type="entry name" value="Argininosuccinate lyase"/>
    <property type="match status" value="1"/>
</dbReference>
<reference evidence="9 10" key="1">
    <citation type="submission" date="2010-10" db="EMBL/GenBank/DDBJ databases">
        <authorList>
            <person name="Durkin A.S."/>
            <person name="Madupu R."/>
            <person name="Torralba M."/>
            <person name="Gillis M."/>
            <person name="Methe B."/>
            <person name="Sutton G."/>
            <person name="Nelson K.E."/>
        </authorList>
    </citation>
    <scope>NUCLEOTIDE SEQUENCE [LARGE SCALE GENOMIC DNA]</scope>
    <source>
        <strain evidence="9 10">F0396</strain>
    </source>
</reference>
<evidence type="ECO:0000313" key="9">
    <source>
        <dbReference type="EMBL" id="EFQ60260.1"/>
    </source>
</evidence>
<comment type="caution">
    <text evidence="9">The sequence shown here is derived from an EMBL/GenBank/DDBJ whole genome shotgun (WGS) entry which is preliminary data.</text>
</comment>
<dbReference type="EC" id="4.3.2.1" evidence="2 6"/>
<dbReference type="InterPro" id="IPR029419">
    <property type="entry name" value="Arg_succ_lyase_C"/>
</dbReference>
<gene>
    <name evidence="6 9" type="primary">argH</name>
    <name evidence="9" type="ORF">HMPREF9192_2060</name>
</gene>
<comment type="catalytic activity">
    <reaction evidence="6">
        <text>2-(N(omega)-L-arginino)succinate = fumarate + L-arginine</text>
        <dbReference type="Rhea" id="RHEA:24020"/>
        <dbReference type="ChEBI" id="CHEBI:29806"/>
        <dbReference type="ChEBI" id="CHEBI:32682"/>
        <dbReference type="ChEBI" id="CHEBI:57472"/>
        <dbReference type="EC" id="4.3.2.1"/>
    </reaction>
</comment>
<dbReference type="InterPro" id="IPR020557">
    <property type="entry name" value="Fumarate_lyase_CS"/>
</dbReference>
<evidence type="ECO:0000256" key="4">
    <source>
        <dbReference type="ARBA" id="ARBA00022605"/>
    </source>
</evidence>
<feature type="domain" description="Fumarate lyase N-terminal" evidence="7">
    <location>
        <begin position="33"/>
        <end position="327"/>
    </location>
</feature>
<dbReference type="FunFam" id="1.20.200.10:FF:000002">
    <property type="entry name" value="Argininosuccinate lyase"/>
    <property type="match status" value="1"/>
</dbReference>
<evidence type="ECO:0000259" key="7">
    <source>
        <dbReference type="Pfam" id="PF00206"/>
    </source>
</evidence>
<dbReference type="EMBL" id="AEKO01000002">
    <property type="protein sequence ID" value="EFQ60260.1"/>
    <property type="molecule type" value="Genomic_DNA"/>
</dbReference>
<keyword evidence="3 6" id="KW-0055">Arginine biosynthesis</keyword>
<dbReference type="InterPro" id="IPR008948">
    <property type="entry name" value="L-Aspartase-like"/>
</dbReference>
<dbReference type="InterPro" id="IPR024083">
    <property type="entry name" value="Fumarase/histidase_N"/>
</dbReference>
<dbReference type="FunFam" id="1.10.275.10:FF:000002">
    <property type="entry name" value="Argininosuccinate lyase"/>
    <property type="match status" value="1"/>
</dbReference>
<name>E3CN86_STRVE</name>